<dbReference type="AlphaFoldDB" id="A0A4V1ALI1"/>
<feature type="signal peptide" evidence="1">
    <location>
        <begin position="1"/>
        <end position="23"/>
    </location>
</feature>
<sequence length="321" mass="37742">MNKVLKDSLITSATLLMLLSTGAGITNVSASHHDPEPNTYETLWVGHRLTKRQQIHLEHKYFYHITHKDVYSTKWYQKHYYKILQYLGDEPGTVTQNSFGHFYTQPGKDFVLGYNDATRGTGGYYVRSGLIRHHILTRDYKTGWVMGFSYSPGDKHDGFTAKNIKASLNDYHLIKYGPTRRQIRKWAHFEHLNMSPTAKQANDPQWYLKHYRQDNHYYINHDENISSMNRSLFVTRQGHSFDDAYNYMQNFHNNVRVNATARSKHPSYRYLIRHGYNPSAYKAGWIVGAYDDYTQGAGQKATKQQFAKWIHNYNLNRYYND</sequence>
<dbReference type="RefSeq" id="WP_133441224.1">
    <property type="nucleotide sequence ID" value="NZ_CP034726.1"/>
</dbReference>
<evidence type="ECO:0000313" key="3">
    <source>
        <dbReference type="Proteomes" id="UP000294321"/>
    </source>
</evidence>
<dbReference type="OrthoDB" id="9789070at2"/>
<evidence type="ECO:0000256" key="1">
    <source>
        <dbReference type="SAM" id="SignalP"/>
    </source>
</evidence>
<feature type="chain" id="PRO_5038711721" evidence="1">
    <location>
        <begin position="24"/>
        <end position="321"/>
    </location>
</feature>
<protein>
    <submittedName>
        <fullName evidence="2">Uncharacterized protein</fullName>
    </submittedName>
</protein>
<proteinExistence type="predicted"/>
<dbReference type="KEGG" id="lji:ELX58_00435"/>
<accession>A0A4V1ALI1</accession>
<gene>
    <name evidence="2" type="ORF">ELX58_00435</name>
</gene>
<organism evidence="2 3">
    <name type="scientific">Acetilactobacillus jinshanensis</name>
    <dbReference type="NCBI Taxonomy" id="1720083"/>
    <lineage>
        <taxon>Bacteria</taxon>
        <taxon>Bacillati</taxon>
        <taxon>Bacillota</taxon>
        <taxon>Bacilli</taxon>
        <taxon>Lactobacillales</taxon>
        <taxon>Lactobacillaceae</taxon>
        <taxon>Acetilactobacillus</taxon>
    </lineage>
</organism>
<name>A0A4V1ALI1_9LACO</name>
<dbReference type="Proteomes" id="UP000294321">
    <property type="component" value="Chromosome"/>
</dbReference>
<evidence type="ECO:0000313" key="2">
    <source>
        <dbReference type="EMBL" id="QBP17679.1"/>
    </source>
</evidence>
<dbReference type="EMBL" id="CP034726">
    <property type="protein sequence ID" value="QBP17679.1"/>
    <property type="molecule type" value="Genomic_DNA"/>
</dbReference>
<reference evidence="3" key="1">
    <citation type="submission" date="2018-12" db="EMBL/GenBank/DDBJ databases">
        <title>A new species of lactobacillus.</title>
        <authorList>
            <person name="Jian Y."/>
            <person name="Xin L."/>
            <person name="Hong Z.J."/>
            <person name="Ming L.Z."/>
            <person name="Hong X.Z."/>
        </authorList>
    </citation>
    <scope>NUCLEOTIDE SEQUENCE [LARGE SCALE GENOMIC DNA]</scope>
    <source>
        <strain evidence="3">HSLZ-75</strain>
    </source>
</reference>
<keyword evidence="3" id="KW-1185">Reference proteome</keyword>
<keyword evidence="1" id="KW-0732">Signal</keyword>